<dbReference type="SUPFAM" id="SSF53807">
    <property type="entry name" value="Helical backbone' metal receptor"/>
    <property type="match status" value="1"/>
</dbReference>
<evidence type="ECO:0000256" key="2">
    <source>
        <dbReference type="ARBA" id="ARBA00008814"/>
    </source>
</evidence>
<evidence type="ECO:0000256" key="4">
    <source>
        <dbReference type="ARBA" id="ARBA00022729"/>
    </source>
</evidence>
<reference evidence="7 8" key="1">
    <citation type="submission" date="2019-03" db="EMBL/GenBank/DDBJ databases">
        <title>Glutamicibacter sp. LJH19 genome.</title>
        <authorList>
            <person name="Sinai Borker S."/>
            <person name="Kumar R."/>
        </authorList>
    </citation>
    <scope>NUCLEOTIDE SEQUENCE [LARGE SCALE GENOMIC DNA]</scope>
    <source>
        <strain evidence="7 8">LJH19</strain>
    </source>
</reference>
<name>A0A4Y8TTS0_9MICC</name>
<organism evidence="7 8">
    <name type="scientific">Glutamicibacter arilaitensis</name>
    <dbReference type="NCBI Taxonomy" id="256701"/>
    <lineage>
        <taxon>Bacteria</taxon>
        <taxon>Bacillati</taxon>
        <taxon>Actinomycetota</taxon>
        <taxon>Actinomycetes</taxon>
        <taxon>Micrococcales</taxon>
        <taxon>Micrococcaceae</taxon>
        <taxon>Glutamicibacter</taxon>
    </lineage>
</organism>
<feature type="region of interest" description="Disordered" evidence="5">
    <location>
        <begin position="1"/>
        <end position="26"/>
    </location>
</feature>
<accession>A0A4Y8TTS0</accession>
<dbReference type="PANTHER" id="PTHR30532">
    <property type="entry name" value="IRON III DICITRATE-BINDING PERIPLASMIC PROTEIN"/>
    <property type="match status" value="1"/>
</dbReference>
<dbReference type="Pfam" id="PF01497">
    <property type="entry name" value="Peripla_BP_2"/>
    <property type="match status" value="1"/>
</dbReference>
<dbReference type="EMBL" id="SPDS01000003">
    <property type="protein sequence ID" value="TFH54562.1"/>
    <property type="molecule type" value="Genomic_DNA"/>
</dbReference>
<dbReference type="GO" id="GO:0030288">
    <property type="term" value="C:outer membrane-bounded periplasmic space"/>
    <property type="evidence" value="ECO:0007669"/>
    <property type="project" value="TreeGrafter"/>
</dbReference>
<keyword evidence="3" id="KW-0813">Transport</keyword>
<dbReference type="InterPro" id="IPR002491">
    <property type="entry name" value="ABC_transptr_periplasmic_BD"/>
</dbReference>
<gene>
    <name evidence="7" type="primary">fepB</name>
    <name evidence="7" type="ORF">EXY26_16055</name>
</gene>
<dbReference type="AlphaFoldDB" id="A0A4Y8TTS0"/>
<sequence length="454" mass="48275">MQSVPRSRRSAKSPGTGTSTSVPPIFPHIGPSVKRGCAAKDQAACAPASAMVLPRLPCARSSGLRSQRDPLVLAPRACLRLGNIKWVRKEISTNTLPSYAAWPVSGHRPRRTLVRPSLSRIAVALSISALAFSLGSCATTPAEPARDTGTAAFDVGHWPRTFTDSMQNAVRLPAKPERIVSTSVGLTGSLLALDAPVIASATAPEGPDADRDGFFKHWADVASARKVDPLYEVEKFDLEEITEQKPDLIVVAATGADSELGKIGALRKIAPTIVLDYADKDWNELSKLLAEATGTEDKAQQNTAAVAERISTLRAKLAIPSGTTASLISYAARGTSPIAKAAGPYALLLSRLGFTVVSTPKQFDTSTQPREDFSFVSYQDLPAALTGDATFLLAADKTTAMEFTADESLAQLPSVQSGSVFPLGAPHLLDYYAAQEILDYFEHDFPGLSSSELE</sequence>
<dbReference type="PROSITE" id="PS50983">
    <property type="entry name" value="FE_B12_PBP"/>
    <property type="match status" value="1"/>
</dbReference>
<feature type="domain" description="Fe/B12 periplasmic-binding" evidence="6">
    <location>
        <begin position="178"/>
        <end position="452"/>
    </location>
</feature>
<dbReference type="Proteomes" id="UP000297638">
    <property type="component" value="Unassembled WGS sequence"/>
</dbReference>
<dbReference type="PANTHER" id="PTHR30532:SF24">
    <property type="entry name" value="FERRIC ENTEROBACTIN-BINDING PERIPLASMIC PROTEIN FEPB"/>
    <property type="match status" value="1"/>
</dbReference>
<comment type="caution">
    <text evidence="7">The sequence shown here is derived from an EMBL/GenBank/DDBJ whole genome shotgun (WGS) entry which is preliminary data.</text>
</comment>
<evidence type="ECO:0000313" key="8">
    <source>
        <dbReference type="Proteomes" id="UP000297638"/>
    </source>
</evidence>
<dbReference type="FunFam" id="3.40.50.1980:FF:000009">
    <property type="entry name" value="Iron-enterobactin transporter periplasmic binding protein"/>
    <property type="match status" value="1"/>
</dbReference>
<keyword evidence="4" id="KW-0732">Signal</keyword>
<comment type="subcellular location">
    <subcellularLocation>
        <location evidence="1">Cell envelope</location>
    </subcellularLocation>
</comment>
<feature type="compositionally biased region" description="Polar residues" evidence="5">
    <location>
        <begin position="13"/>
        <end position="22"/>
    </location>
</feature>
<feature type="compositionally biased region" description="Basic residues" evidence="5">
    <location>
        <begin position="1"/>
        <end position="11"/>
    </location>
</feature>
<dbReference type="Gene3D" id="3.40.50.1980">
    <property type="entry name" value="Nitrogenase molybdenum iron protein domain"/>
    <property type="match status" value="2"/>
</dbReference>
<evidence type="ECO:0000256" key="5">
    <source>
        <dbReference type="SAM" id="MobiDB-lite"/>
    </source>
</evidence>
<dbReference type="NCBIfam" id="NF008200">
    <property type="entry name" value="PRK10957.1"/>
    <property type="match status" value="1"/>
</dbReference>
<proteinExistence type="inferred from homology"/>
<evidence type="ECO:0000256" key="1">
    <source>
        <dbReference type="ARBA" id="ARBA00004196"/>
    </source>
</evidence>
<dbReference type="GO" id="GO:1901678">
    <property type="term" value="P:iron coordination entity transport"/>
    <property type="evidence" value="ECO:0007669"/>
    <property type="project" value="UniProtKB-ARBA"/>
</dbReference>
<comment type="similarity">
    <text evidence="2">Belongs to the bacterial solute-binding protein 8 family.</text>
</comment>
<protein>
    <submittedName>
        <fullName evidence="7">Fe2+-enterobactin ABC transporter substrate-binding protein</fullName>
    </submittedName>
</protein>
<dbReference type="InterPro" id="IPR051313">
    <property type="entry name" value="Bact_iron-sidero_bind"/>
</dbReference>
<evidence type="ECO:0000256" key="3">
    <source>
        <dbReference type="ARBA" id="ARBA00022448"/>
    </source>
</evidence>
<evidence type="ECO:0000313" key="7">
    <source>
        <dbReference type="EMBL" id="TFH54562.1"/>
    </source>
</evidence>
<evidence type="ECO:0000259" key="6">
    <source>
        <dbReference type="PROSITE" id="PS50983"/>
    </source>
</evidence>